<accession>A0A9X1AHA3</accession>
<protein>
    <submittedName>
        <fullName evidence="1">Uncharacterized protein</fullName>
    </submittedName>
</protein>
<keyword evidence="2" id="KW-1185">Reference proteome</keyword>
<reference evidence="1" key="2">
    <citation type="submission" date="2021-03" db="EMBL/GenBank/DDBJ databases">
        <authorList>
            <person name="Artuso I."/>
            <person name="Turrini P."/>
            <person name="Pirolo M."/>
            <person name="Lugli G.A."/>
            <person name="Ventura M."/>
            <person name="Visca P."/>
        </authorList>
    </citation>
    <scope>NUCLEOTIDE SEQUENCE</scope>
    <source>
        <strain evidence="1">LMG 26462</strain>
    </source>
</reference>
<name>A0A9X1AHA3_9HYPH</name>
<organism evidence="1 2">
    <name type="scientific">Aminobacter anthyllidis</name>
    <dbReference type="NCBI Taxonomy" id="1035067"/>
    <lineage>
        <taxon>Bacteria</taxon>
        <taxon>Pseudomonadati</taxon>
        <taxon>Pseudomonadota</taxon>
        <taxon>Alphaproteobacteria</taxon>
        <taxon>Hyphomicrobiales</taxon>
        <taxon>Phyllobacteriaceae</taxon>
        <taxon>Aminobacter</taxon>
    </lineage>
</organism>
<evidence type="ECO:0000313" key="1">
    <source>
        <dbReference type="EMBL" id="MBT1159652.1"/>
    </source>
</evidence>
<dbReference type="EMBL" id="JAFLWW010000013">
    <property type="protein sequence ID" value="MBT1159652.1"/>
    <property type="molecule type" value="Genomic_DNA"/>
</dbReference>
<gene>
    <name evidence="1" type="ORF">J1C56_29305</name>
</gene>
<proteinExistence type="predicted"/>
<sequence length="166" mass="18932">MFRTDLRALLEETGRYVVPDGVFNLYKRDRSDLTDVDAAIVDRESGQLCLVQLKWPDIYGRSLAERESRRTNLAKANEWVERVYGWVDGRTSAQVCKALQLPYGGEQPVSLMVLSRHIADFVRPTEFERRAIWTSWPRLAKTVSETCGADLLEGIGPKRKTTKNSV</sequence>
<dbReference type="Proteomes" id="UP001138921">
    <property type="component" value="Unassembled WGS sequence"/>
</dbReference>
<dbReference type="RefSeq" id="WP_214393465.1">
    <property type="nucleotide sequence ID" value="NZ_JAFLWW010000013.1"/>
</dbReference>
<dbReference type="AlphaFoldDB" id="A0A9X1AHA3"/>
<reference evidence="1" key="1">
    <citation type="journal article" date="2021" name="Microorganisms">
        <title>Phylogenomic Reconstruction and Metabolic Potential of the Genus Aminobacter.</title>
        <authorList>
            <person name="Artuso I."/>
            <person name="Turrini P."/>
            <person name="Pirolo M."/>
            <person name="Lugli G.A."/>
            <person name="Ventura M."/>
            <person name="Visca P."/>
        </authorList>
    </citation>
    <scope>NUCLEOTIDE SEQUENCE</scope>
    <source>
        <strain evidence="1">LMG 26462</strain>
    </source>
</reference>
<evidence type="ECO:0000313" key="2">
    <source>
        <dbReference type="Proteomes" id="UP001138921"/>
    </source>
</evidence>
<comment type="caution">
    <text evidence="1">The sequence shown here is derived from an EMBL/GenBank/DDBJ whole genome shotgun (WGS) entry which is preliminary data.</text>
</comment>